<sequence length="356" mass="38391">MEMQTTLPEVIVERQGAIGRLRLNRPRALNSLNRTMIRAIAAALTEFERDPAIAAVLVTGEGERGLCAGGDIRMIYESGRERPEEGAQFWREEFIVNSRISAFSKPYIAIMDGIVMGGGVGVSSHGSHRIVTERTRFAMPETGIGYFTDVGATWLLPRAPGEFGTYLGLTGRDIGAAAVIHARLGDSFVPSERIDELVAILASLPASATAEDVSAAIRTVSTQAPASALLDHQPVIDRCFASDTVEEILGALEIEGSDFSRETLDLLKTRSAISLKLTLALLRAGRASASLDECLEREYAATLGMLSNPDFYEGVRAAVIDKDRNPKWSVGLSQVTPAVLDRFQRNEGAPLFAGQA</sequence>
<dbReference type="InterPro" id="IPR032259">
    <property type="entry name" value="HIBYL-CoA-H"/>
</dbReference>
<dbReference type="RefSeq" id="WP_101793775.1">
    <property type="nucleotide sequence ID" value="NZ_CABFNB010000120.1"/>
</dbReference>
<dbReference type="GO" id="GO:0016853">
    <property type="term" value="F:isomerase activity"/>
    <property type="evidence" value="ECO:0007669"/>
    <property type="project" value="UniProtKB-KW"/>
</dbReference>
<keyword evidence="3" id="KW-0378">Hydrolase</keyword>
<dbReference type="Pfam" id="PF16113">
    <property type="entry name" value="ECH_2"/>
    <property type="match status" value="1"/>
</dbReference>
<dbReference type="NCBIfam" id="NF004127">
    <property type="entry name" value="PRK05617.1"/>
    <property type="match status" value="1"/>
</dbReference>
<evidence type="ECO:0000256" key="3">
    <source>
        <dbReference type="ARBA" id="ARBA00022801"/>
    </source>
</evidence>
<dbReference type="AlphaFoldDB" id="A0A508X6U5"/>
<proteinExistence type="predicted"/>
<organism evidence="5">
    <name type="scientific">Sinorhizobium medicae</name>
    <dbReference type="NCBI Taxonomy" id="110321"/>
    <lineage>
        <taxon>Bacteria</taxon>
        <taxon>Pseudomonadati</taxon>
        <taxon>Pseudomonadota</taxon>
        <taxon>Alphaproteobacteria</taxon>
        <taxon>Hyphomicrobiales</taxon>
        <taxon>Rhizobiaceae</taxon>
        <taxon>Sinorhizobium/Ensifer group</taxon>
        <taxon>Sinorhizobium</taxon>
    </lineage>
</organism>
<dbReference type="InterPro" id="IPR029045">
    <property type="entry name" value="ClpP/crotonase-like_dom_sf"/>
</dbReference>
<dbReference type="GO" id="GO:0006574">
    <property type="term" value="P:L-valine catabolic process"/>
    <property type="evidence" value="ECO:0007669"/>
    <property type="project" value="TreeGrafter"/>
</dbReference>
<accession>A0A508X6U5</accession>
<dbReference type="CDD" id="cd06558">
    <property type="entry name" value="crotonase-like"/>
    <property type="match status" value="1"/>
</dbReference>
<evidence type="ECO:0000313" key="5">
    <source>
        <dbReference type="EMBL" id="VTZ63780.1"/>
    </source>
</evidence>
<dbReference type="GO" id="GO:0003860">
    <property type="term" value="F:3-hydroxyisobutyryl-CoA hydrolase activity"/>
    <property type="evidence" value="ECO:0007669"/>
    <property type="project" value="UniProtKB-EC"/>
</dbReference>
<dbReference type="Proteomes" id="UP000507954">
    <property type="component" value="Unassembled WGS sequence"/>
</dbReference>
<comment type="catalytic activity">
    <reaction evidence="1">
        <text>3-hydroxy-2-methylpropanoyl-CoA + H2O = 3-hydroxy-2-methylpropanoate + CoA + H(+)</text>
        <dbReference type="Rhea" id="RHEA:20888"/>
        <dbReference type="ChEBI" id="CHEBI:11805"/>
        <dbReference type="ChEBI" id="CHEBI:15377"/>
        <dbReference type="ChEBI" id="CHEBI:15378"/>
        <dbReference type="ChEBI" id="CHEBI:57287"/>
        <dbReference type="ChEBI" id="CHEBI:57340"/>
        <dbReference type="EC" id="3.1.2.4"/>
    </reaction>
</comment>
<feature type="domain" description="Enoyl-CoA hydratase/isomerase" evidence="4">
    <location>
        <begin position="19"/>
        <end position="343"/>
    </location>
</feature>
<evidence type="ECO:0000256" key="2">
    <source>
        <dbReference type="ARBA" id="ARBA00011915"/>
    </source>
</evidence>
<dbReference type="PANTHER" id="PTHR43176:SF3">
    <property type="entry name" value="3-HYDROXYISOBUTYRYL-COA HYDROLASE, MITOCHONDRIAL"/>
    <property type="match status" value="1"/>
</dbReference>
<dbReference type="Gene3D" id="3.90.226.10">
    <property type="entry name" value="2-enoyl-CoA Hydratase, Chain A, domain 1"/>
    <property type="match status" value="1"/>
</dbReference>
<protein>
    <recommendedName>
        <fullName evidence="2">3-hydroxyisobutyryl-CoA hydrolase</fullName>
        <ecNumber evidence="2">3.1.2.4</ecNumber>
    </recommendedName>
</protein>
<name>A0A508X6U5_9HYPH</name>
<keyword evidence="5" id="KW-0413">Isomerase</keyword>
<evidence type="ECO:0000259" key="4">
    <source>
        <dbReference type="Pfam" id="PF16113"/>
    </source>
</evidence>
<gene>
    <name evidence="5" type="ORF">EMEDMD4_520074</name>
</gene>
<dbReference type="InterPro" id="IPR045004">
    <property type="entry name" value="ECH_dom"/>
</dbReference>
<dbReference type="SUPFAM" id="SSF52096">
    <property type="entry name" value="ClpP/crotonase"/>
    <property type="match status" value="1"/>
</dbReference>
<evidence type="ECO:0000256" key="1">
    <source>
        <dbReference type="ARBA" id="ARBA00001709"/>
    </source>
</evidence>
<dbReference type="GO" id="GO:0005829">
    <property type="term" value="C:cytosol"/>
    <property type="evidence" value="ECO:0007669"/>
    <property type="project" value="TreeGrafter"/>
</dbReference>
<dbReference type="PANTHER" id="PTHR43176">
    <property type="entry name" value="3-HYDROXYISOBUTYRYL-COA HYDROLASE-RELATED"/>
    <property type="match status" value="1"/>
</dbReference>
<dbReference type="EC" id="3.1.2.4" evidence="2"/>
<dbReference type="EMBL" id="CABFNB010000120">
    <property type="protein sequence ID" value="VTZ63780.1"/>
    <property type="molecule type" value="Genomic_DNA"/>
</dbReference>
<reference evidence="5" key="1">
    <citation type="submission" date="2019-06" db="EMBL/GenBank/DDBJ databases">
        <authorList>
            <person name="Le Quere A."/>
            <person name="Colella S."/>
        </authorList>
    </citation>
    <scope>NUCLEOTIDE SEQUENCE</scope>
    <source>
        <strain evidence="5">EmedicaeMD41</strain>
    </source>
</reference>